<keyword evidence="3" id="KW-1185">Reference proteome</keyword>
<dbReference type="Pfam" id="PF01476">
    <property type="entry name" value="LysM"/>
    <property type="match status" value="1"/>
</dbReference>
<protein>
    <submittedName>
        <fullName evidence="2">LysM peptidoglycan-binding domain-containing protein</fullName>
    </submittedName>
</protein>
<sequence length="210" mass="22884">MSKRKFIFKGGGKELVLPVTPDSYQVEKGINVEVVNIHQLGDAILAGYGTLATIKVSCIFPASRYPFSDSSDPDGYIGQLEKWVKKRQKLRFVVGGTGVNIPAVLQSVSYGERDGTNDVYADIILREYRQLKAVKVADTGANSGRPEPESTGRQLPPYTVKAGDCLCAIARKFLGDGSYQMAQKLAAYNFGSRDPNILYAGEVVNFPPTL</sequence>
<comment type="caution">
    <text evidence="2">The sequence shown here is derived from an EMBL/GenBank/DDBJ whole genome shotgun (WGS) entry which is preliminary data.</text>
</comment>
<proteinExistence type="predicted"/>
<dbReference type="EMBL" id="RCHT01000005">
    <property type="protein sequence ID" value="RLL12788.1"/>
    <property type="molecule type" value="Genomic_DNA"/>
</dbReference>
<dbReference type="Gene3D" id="3.10.350.10">
    <property type="entry name" value="LysM domain"/>
    <property type="match status" value="1"/>
</dbReference>
<reference evidence="2 3" key="1">
    <citation type="submission" date="2018-10" db="EMBL/GenBank/DDBJ databases">
        <title>Anaerotruncus faecis sp. nov., isolated from human feces.</title>
        <authorList>
            <person name="Wang Y.-J."/>
        </authorList>
    </citation>
    <scope>NUCLEOTIDE SEQUENCE [LARGE SCALE GENOMIC DNA]</scope>
    <source>
        <strain evidence="2 3">22A2-44</strain>
    </source>
</reference>
<evidence type="ECO:0000313" key="3">
    <source>
        <dbReference type="Proteomes" id="UP000276301"/>
    </source>
</evidence>
<dbReference type="PROSITE" id="PS51782">
    <property type="entry name" value="LYSM"/>
    <property type="match status" value="1"/>
</dbReference>
<name>A0A498CN55_9FIRM</name>
<gene>
    <name evidence="2" type="ORF">D4A47_05125</name>
</gene>
<dbReference type="Proteomes" id="UP000276301">
    <property type="component" value="Unassembled WGS sequence"/>
</dbReference>
<dbReference type="RefSeq" id="WP_121586436.1">
    <property type="nucleotide sequence ID" value="NZ_RCHT01000005.1"/>
</dbReference>
<dbReference type="CDD" id="cd00118">
    <property type="entry name" value="LysM"/>
    <property type="match status" value="1"/>
</dbReference>
<dbReference type="InterPro" id="IPR036779">
    <property type="entry name" value="LysM_dom_sf"/>
</dbReference>
<accession>A0A498CN55</accession>
<dbReference type="InterPro" id="IPR018392">
    <property type="entry name" value="LysM"/>
</dbReference>
<feature type="domain" description="LysM" evidence="1">
    <location>
        <begin position="156"/>
        <end position="206"/>
    </location>
</feature>
<evidence type="ECO:0000259" key="1">
    <source>
        <dbReference type="PROSITE" id="PS51782"/>
    </source>
</evidence>
<evidence type="ECO:0000313" key="2">
    <source>
        <dbReference type="EMBL" id="RLL12788.1"/>
    </source>
</evidence>
<organism evidence="2 3">
    <name type="scientific">Anaerotruncus massiliensis</name>
    <name type="common">ex Liu et al. 2021</name>
    <dbReference type="NCBI Taxonomy" id="2321404"/>
    <lineage>
        <taxon>Bacteria</taxon>
        <taxon>Bacillati</taxon>
        <taxon>Bacillota</taxon>
        <taxon>Clostridia</taxon>
        <taxon>Eubacteriales</taxon>
        <taxon>Oscillospiraceae</taxon>
        <taxon>Anaerotruncus</taxon>
    </lineage>
</organism>
<dbReference type="AlphaFoldDB" id="A0A498CN55"/>